<reference evidence="14 15" key="1">
    <citation type="submission" date="2012-10" db="EMBL/GenBank/DDBJ databases">
        <title>Genome sequencing and analysis of entomopathogenic fungi Beauveria bassiana D1-5.</title>
        <authorList>
            <person name="Li Q."/>
            <person name="Wang L."/>
            <person name="Zhang Z."/>
            <person name="Wang Q."/>
            <person name="Ren J."/>
            <person name="Wang M."/>
            <person name="Xu W."/>
            <person name="Wang J."/>
            <person name="Lu Y."/>
            <person name="Du Q."/>
            <person name="Sun Z."/>
        </authorList>
    </citation>
    <scope>NUCLEOTIDE SEQUENCE [LARGE SCALE GENOMIC DNA]</scope>
    <source>
        <strain evidence="14 15">D1-5</strain>
    </source>
</reference>
<dbReference type="SUPFAM" id="SSF48264">
    <property type="entry name" value="Cytochrome P450"/>
    <property type="match status" value="1"/>
</dbReference>
<evidence type="ECO:0000256" key="6">
    <source>
        <dbReference type="ARBA" id="ARBA00022989"/>
    </source>
</evidence>
<dbReference type="Pfam" id="PF00067">
    <property type="entry name" value="p450"/>
    <property type="match status" value="1"/>
</dbReference>
<gene>
    <name evidence="14" type="ORF">BBAD15_g6051</name>
</gene>
<dbReference type="GO" id="GO:0005506">
    <property type="term" value="F:iron ion binding"/>
    <property type="evidence" value="ECO:0007669"/>
    <property type="project" value="InterPro"/>
</dbReference>
<dbReference type="Gene3D" id="1.10.630.10">
    <property type="entry name" value="Cytochrome P450"/>
    <property type="match status" value="1"/>
</dbReference>
<dbReference type="InterPro" id="IPR017972">
    <property type="entry name" value="Cyt_P450_CS"/>
</dbReference>
<keyword evidence="5 11" id="KW-0479">Metal-binding</keyword>
<evidence type="ECO:0000256" key="4">
    <source>
        <dbReference type="ARBA" id="ARBA00022692"/>
    </source>
</evidence>
<evidence type="ECO:0000256" key="3">
    <source>
        <dbReference type="ARBA" id="ARBA00010617"/>
    </source>
</evidence>
<dbReference type="GO" id="GO:0016020">
    <property type="term" value="C:membrane"/>
    <property type="evidence" value="ECO:0007669"/>
    <property type="project" value="UniProtKB-SubCell"/>
</dbReference>
<dbReference type="PRINTS" id="PR00463">
    <property type="entry name" value="EP450I"/>
</dbReference>
<dbReference type="Proteomes" id="UP000030106">
    <property type="component" value="Unassembled WGS sequence"/>
</dbReference>
<keyword evidence="10 13" id="KW-0472">Membrane</keyword>
<evidence type="ECO:0000313" key="15">
    <source>
        <dbReference type="Proteomes" id="UP000030106"/>
    </source>
</evidence>
<dbReference type="CDD" id="cd11063">
    <property type="entry name" value="CYP52"/>
    <property type="match status" value="1"/>
</dbReference>
<dbReference type="OrthoDB" id="2316594at2759"/>
<dbReference type="GO" id="GO:0004497">
    <property type="term" value="F:monooxygenase activity"/>
    <property type="evidence" value="ECO:0007669"/>
    <property type="project" value="UniProtKB-KW"/>
</dbReference>
<comment type="caution">
    <text evidence="14">The sequence shown here is derived from an EMBL/GenBank/DDBJ whole genome shotgun (WGS) entry which is preliminary data.</text>
</comment>
<evidence type="ECO:0000256" key="1">
    <source>
        <dbReference type="ARBA" id="ARBA00001971"/>
    </source>
</evidence>
<name>A0A0A2VQJ2_BEABA</name>
<dbReference type="InterPro" id="IPR036396">
    <property type="entry name" value="Cyt_P450_sf"/>
</dbReference>
<evidence type="ECO:0000256" key="13">
    <source>
        <dbReference type="SAM" id="Phobius"/>
    </source>
</evidence>
<comment type="subcellular location">
    <subcellularLocation>
        <location evidence="2">Membrane</location>
        <topology evidence="2">Single-pass membrane protein</topology>
    </subcellularLocation>
</comment>
<dbReference type="SUPFAM" id="SSF52540">
    <property type="entry name" value="P-loop containing nucleoside triphosphate hydrolases"/>
    <property type="match status" value="1"/>
</dbReference>
<dbReference type="InterPro" id="IPR027417">
    <property type="entry name" value="P-loop_NTPase"/>
</dbReference>
<keyword evidence="4 13" id="KW-0812">Transmembrane</keyword>
<dbReference type="GO" id="GO:0020037">
    <property type="term" value="F:heme binding"/>
    <property type="evidence" value="ECO:0007669"/>
    <property type="project" value="InterPro"/>
</dbReference>
<keyword evidence="11" id="KW-0349">Heme</keyword>
<dbReference type="STRING" id="1245745.A0A0A2VQJ2"/>
<evidence type="ECO:0000256" key="2">
    <source>
        <dbReference type="ARBA" id="ARBA00004167"/>
    </source>
</evidence>
<dbReference type="PRINTS" id="PR00385">
    <property type="entry name" value="P450"/>
</dbReference>
<evidence type="ECO:0000256" key="11">
    <source>
        <dbReference type="PIRSR" id="PIRSR602401-1"/>
    </source>
</evidence>
<dbReference type="PANTHER" id="PTHR24287:SF5">
    <property type="entry name" value="P450, PUTATIVE (EUROFUNG)-RELATED"/>
    <property type="match status" value="1"/>
</dbReference>
<keyword evidence="8 11" id="KW-0408">Iron</keyword>
<dbReference type="AlphaFoldDB" id="A0A0A2VQJ2"/>
<dbReference type="Gene3D" id="3.40.50.300">
    <property type="entry name" value="P-loop containing nucleotide triphosphate hydrolases"/>
    <property type="match status" value="1"/>
</dbReference>
<sequence>MLIEAVNTTTVALAIPVCLLLFVIVNWLTVAYKVAKSSGVRAPSIGDNPISGTYPILSVHRNYKLDLKTLLLTLSEIAIRVSLTAVKYQNQNRLYDFFKSIFDAGTPECPNAVEALFFGRRIIFTQEPEHIKTVLTAKFADYGKGPKFHEVWAPFLGDSIFTTDGAQWHDSRTLIRPMFVKDRVRDMGIFERWSDKLISKLPASGETVDMCDLFYRMTLDLTTDFLLGSGVGSLDNPNSEFSNAFTVVQRLQMILTIMLPFRRFIPQQQYRDGIKTLEKFMTPYIQQTLSLTPEELEKLSKSDKQFTFLHNIALFSRDPKVIRDQIMAVLLAGRDTTAATLSWTIYELANYPAVWTKLRQTVLEKVGPDSNPTYEDIKGMTYLTHAINETLRLYPAVPYNIRSCLQDSTLTGAPGQPDIACFKGNHVIYSTYAMQRRRDLYPPVSETFADPDIYSPDRWDHWTPRPWQYVPFNGGPRICIGQNFAITEIGYVCHIAVTLMQTAIVELSLIFASFTGIPSFDGEESDDSTEFARHMRLLRTTQTGGTSLDLQNTPIFNTAVRNRASQLSGSSDGSTFSQYGLLGGVSPDTIGEGTNGRQPSASDPRIFYNVTSPSSVFICGSQGSGKSHSLSCLLENCLLPSDANKLPRPLTGVVFHYGTFNSDTGGTPSEAACLSSNPAVKVRVLCAPTNRVKIEKIYSCLPNVVVQEFRIHDSQLNTKRMLDLMAMGSVAGDAWPLYMHTVTRILRNMRLEQQALGEDGFSYGDFKRRLTDEGLVGTQLGPLQQRLDALESFMVPDHATQTRLRSGTGKRTQIGKFAKGAKTIDTTWTPKSGRLTIVDLSCPCITDVTACSLFTICLSLFLEQESEVGRVVALDEAHKYMTGSAECETLTERLLSAIRLQRHLAARVFISTQEPTISPKLLDLCSATIVHRFTSPEWLNTLKSHLAGASKLGARSDTDPDHNGSEALVTPTLRIGGSEDLLADIFQQIVSLRTGEALLFAPNAAIGVRLENASSEYDSDDSSVGSSSGDESESTAGSWRPSRDLTTFNKRNPKTGVLIAHGVETAASRERRATDVIRLGSGVLKISIRQRVTQDGGQSIMSK</sequence>
<evidence type="ECO:0000256" key="7">
    <source>
        <dbReference type="ARBA" id="ARBA00023002"/>
    </source>
</evidence>
<dbReference type="GO" id="GO:0016705">
    <property type="term" value="F:oxidoreductase activity, acting on paired donors, with incorporation or reduction of molecular oxygen"/>
    <property type="evidence" value="ECO:0007669"/>
    <property type="project" value="InterPro"/>
</dbReference>
<dbReference type="InterPro" id="IPR047146">
    <property type="entry name" value="Cyt_P450_E_CYP52_fungi"/>
</dbReference>
<dbReference type="HOGENOM" id="CLU_282841_0_0_1"/>
<accession>A0A0A2VQJ2</accession>
<organism evidence="14 15">
    <name type="scientific">Beauveria bassiana D1-5</name>
    <dbReference type="NCBI Taxonomy" id="1245745"/>
    <lineage>
        <taxon>Eukaryota</taxon>
        <taxon>Fungi</taxon>
        <taxon>Dikarya</taxon>
        <taxon>Ascomycota</taxon>
        <taxon>Pezizomycotina</taxon>
        <taxon>Sordariomycetes</taxon>
        <taxon>Hypocreomycetidae</taxon>
        <taxon>Hypocreales</taxon>
        <taxon>Cordycipitaceae</taxon>
        <taxon>Beauveria</taxon>
    </lineage>
</organism>
<evidence type="ECO:0000313" key="14">
    <source>
        <dbReference type="EMBL" id="KGQ08612.1"/>
    </source>
</evidence>
<evidence type="ECO:0000256" key="5">
    <source>
        <dbReference type="ARBA" id="ARBA00022723"/>
    </source>
</evidence>
<keyword evidence="7" id="KW-0560">Oxidoreductase</keyword>
<evidence type="ECO:0000256" key="9">
    <source>
        <dbReference type="ARBA" id="ARBA00023033"/>
    </source>
</evidence>
<evidence type="ECO:0000256" key="12">
    <source>
        <dbReference type="SAM" id="MobiDB-lite"/>
    </source>
</evidence>
<dbReference type="InterPro" id="IPR002401">
    <property type="entry name" value="Cyt_P450_E_grp-I"/>
</dbReference>
<evidence type="ECO:0000256" key="8">
    <source>
        <dbReference type="ARBA" id="ARBA00023004"/>
    </source>
</evidence>
<keyword evidence="6 13" id="KW-1133">Transmembrane helix</keyword>
<comment type="similarity">
    <text evidence="3">Belongs to the cytochrome P450 family.</text>
</comment>
<protein>
    <submittedName>
        <fullName evidence="14">Cytochrome P450 52A13</fullName>
    </submittedName>
</protein>
<dbReference type="PANTHER" id="PTHR24287">
    <property type="entry name" value="P450, PUTATIVE (EUROFUNG)-RELATED"/>
    <property type="match status" value="1"/>
</dbReference>
<feature type="region of interest" description="Disordered" evidence="12">
    <location>
        <begin position="1016"/>
        <end position="1051"/>
    </location>
</feature>
<feature type="transmembrane region" description="Helical" evidence="13">
    <location>
        <begin position="12"/>
        <end position="32"/>
    </location>
</feature>
<proteinExistence type="inferred from homology"/>
<dbReference type="EMBL" id="ANFO01000564">
    <property type="protein sequence ID" value="KGQ08612.1"/>
    <property type="molecule type" value="Genomic_DNA"/>
</dbReference>
<feature type="binding site" description="axial binding residue" evidence="11">
    <location>
        <position position="479"/>
    </location>
    <ligand>
        <name>heme</name>
        <dbReference type="ChEBI" id="CHEBI:30413"/>
    </ligand>
    <ligandPart>
        <name>Fe</name>
        <dbReference type="ChEBI" id="CHEBI:18248"/>
    </ligandPart>
</feature>
<dbReference type="PROSITE" id="PS00086">
    <property type="entry name" value="CYTOCHROME_P450"/>
    <property type="match status" value="1"/>
</dbReference>
<evidence type="ECO:0000256" key="10">
    <source>
        <dbReference type="ARBA" id="ARBA00023136"/>
    </source>
</evidence>
<dbReference type="eggNOG" id="ENOG502QQSW">
    <property type="taxonomic scope" value="Eukaryota"/>
</dbReference>
<dbReference type="InterPro" id="IPR001128">
    <property type="entry name" value="Cyt_P450"/>
</dbReference>
<feature type="compositionally biased region" description="Low complexity" evidence="12">
    <location>
        <begin position="1022"/>
        <end position="1038"/>
    </location>
</feature>
<comment type="cofactor">
    <cofactor evidence="1 11">
        <name>heme</name>
        <dbReference type="ChEBI" id="CHEBI:30413"/>
    </cofactor>
</comment>
<keyword evidence="9" id="KW-0503">Monooxygenase</keyword>